<proteinExistence type="evidence at transcript level"/>
<dbReference type="SMART" id="SM00708">
    <property type="entry name" value="PhBP"/>
    <property type="match status" value="1"/>
</dbReference>
<gene>
    <name evidence="3" type="primary">OBP28</name>
</gene>
<dbReference type="PANTHER" id="PTHR11857:SF42">
    <property type="entry name" value="GENERAL ODORANT-BINDING PROTEIN 19D-RELATED"/>
    <property type="match status" value="1"/>
</dbReference>
<protein>
    <submittedName>
        <fullName evidence="3">Odorant binding protein 28</fullName>
    </submittedName>
</protein>
<dbReference type="Gene3D" id="1.10.238.20">
    <property type="entry name" value="Pheromone/general odorant binding protein domain"/>
    <property type="match status" value="1"/>
</dbReference>
<dbReference type="SUPFAM" id="SSF47565">
    <property type="entry name" value="Insect pheromone/odorant-binding proteins"/>
    <property type="match status" value="1"/>
</dbReference>
<dbReference type="GO" id="GO:0005615">
    <property type="term" value="C:extracellular space"/>
    <property type="evidence" value="ECO:0007669"/>
    <property type="project" value="TreeGrafter"/>
</dbReference>
<feature type="chain" id="PRO_5035949244" evidence="2">
    <location>
        <begin position="18"/>
        <end position="140"/>
    </location>
</feature>
<dbReference type="GO" id="GO:0005549">
    <property type="term" value="F:odorant binding"/>
    <property type="evidence" value="ECO:0007669"/>
    <property type="project" value="InterPro"/>
</dbReference>
<evidence type="ECO:0000256" key="1">
    <source>
        <dbReference type="ARBA" id="ARBA00022729"/>
    </source>
</evidence>
<dbReference type="Pfam" id="PF01395">
    <property type="entry name" value="PBP_GOBP"/>
    <property type="match status" value="1"/>
</dbReference>
<dbReference type="CDD" id="cd23992">
    <property type="entry name" value="PBP_GOBP"/>
    <property type="match status" value="1"/>
</dbReference>
<dbReference type="PANTHER" id="PTHR11857">
    <property type="entry name" value="ODORANT BINDING PROTEIN-RELATED"/>
    <property type="match status" value="1"/>
</dbReference>
<evidence type="ECO:0000256" key="2">
    <source>
        <dbReference type="SAM" id="SignalP"/>
    </source>
</evidence>
<accession>A0A8T9EEJ6</accession>
<dbReference type="GO" id="GO:0007608">
    <property type="term" value="P:sensory perception of smell"/>
    <property type="evidence" value="ECO:0007669"/>
    <property type="project" value="TreeGrafter"/>
</dbReference>
<keyword evidence="1 2" id="KW-0732">Signal</keyword>
<dbReference type="InterPro" id="IPR006170">
    <property type="entry name" value="PBP/GOBP"/>
</dbReference>
<dbReference type="AlphaFoldDB" id="A0A8T9EEJ6"/>
<feature type="signal peptide" evidence="2">
    <location>
        <begin position="1"/>
        <end position="17"/>
    </location>
</feature>
<evidence type="ECO:0000313" key="3">
    <source>
        <dbReference type="EMBL" id="UNA06112.1"/>
    </source>
</evidence>
<name>A0A8T9EEJ6_CYLFO</name>
<organism evidence="3">
    <name type="scientific">Cylas formicarius</name>
    <name type="common">Sweet potato weevil</name>
    <name type="synonym">Attelabus formicarius</name>
    <dbReference type="NCBI Taxonomy" id="197179"/>
    <lineage>
        <taxon>Eukaryota</taxon>
        <taxon>Metazoa</taxon>
        <taxon>Ecdysozoa</taxon>
        <taxon>Arthropoda</taxon>
        <taxon>Hexapoda</taxon>
        <taxon>Insecta</taxon>
        <taxon>Pterygota</taxon>
        <taxon>Neoptera</taxon>
        <taxon>Endopterygota</taxon>
        <taxon>Coleoptera</taxon>
        <taxon>Polyphaga</taxon>
        <taxon>Cucujiformia</taxon>
        <taxon>Brentidae</taxon>
        <taxon>Cyladinae</taxon>
        <taxon>Cylas</taxon>
    </lineage>
</organism>
<dbReference type="EMBL" id="MW091421">
    <property type="protein sequence ID" value="UNA06112.1"/>
    <property type="molecule type" value="mRNA"/>
</dbReference>
<dbReference type="InterPro" id="IPR036728">
    <property type="entry name" value="PBP_GOBP_sf"/>
</dbReference>
<reference evidence="3" key="1">
    <citation type="submission" date="2020-10" db="EMBL/GenBank/DDBJ databases">
        <title>Functional analysis of odorant-binding proteins in sweet potato weevil (Cylas formicarius).</title>
        <authorList>
            <person name="Hua J."/>
            <person name="Huang Y."/>
            <person name="Li H."/>
            <person name="Li Y."/>
            <person name="Wu C."/>
            <person name="Chen T."/>
        </authorList>
    </citation>
    <scope>NUCLEOTIDE SEQUENCE</scope>
</reference>
<sequence>MFRILILCAAIATFSDCAYNKTEKLEVFFKDCQTKTGASQEDFEAIKQRRIPDTPEGLCMVECIFSKLKIFRDGKFNKNGMVLTFTPVLKGDMGKVKKLNEVATKCEKEVATKRNEKCQMVRTLIDCFSKYGNDLGLANQ</sequence>